<sequence length="164" mass="19067">MLKDYKNHKDDIMKVLERDAQLEKIEVATELNNDLKRQSAVRRAINALKEYEQSLDIKLSEREEAIVSQYTVSENLIHLLPKYLTVTEVGKLLSISPQMVRRKCMANEIEAHRTLNGKGKWRIPSSQFVSHPDLEELLLELQEQRRSSERLASVLLQDVDEVKE</sequence>
<reference evidence="2 3" key="1">
    <citation type="submission" date="2022-10" db="EMBL/GenBank/DDBJ databases">
        <title>Complete genome sequence of Exiguobacterium profundum TSS-3 isolated from an extremely saline-alkaline spring located in Ixtapa, Chiapas-Mexico.</title>
        <authorList>
            <person name="Rincon-Rosales R."/>
            <person name="Rogel M.A."/>
            <person name="Rincon-Molina C.I."/>
            <person name="Guerrero G."/>
            <person name="Manzano-Gomez L.A."/>
            <person name="Lopez-Lopez A."/>
            <person name="Rincon Molina F.A."/>
            <person name="Martinez-Romero E."/>
        </authorList>
    </citation>
    <scope>NUCLEOTIDE SEQUENCE [LARGE SCALE GENOMIC DNA]</scope>
    <source>
        <strain evidence="2 3">TSS-3</strain>
    </source>
</reference>
<feature type="domain" description="Helix-turn-helix" evidence="1">
    <location>
        <begin position="83"/>
        <end position="128"/>
    </location>
</feature>
<proteinExistence type="predicted"/>
<keyword evidence="3" id="KW-1185">Reference proteome</keyword>
<evidence type="ECO:0000259" key="1">
    <source>
        <dbReference type="Pfam" id="PF12728"/>
    </source>
</evidence>
<name>A0ABY8B5R9_9BACL</name>
<dbReference type="Proteomes" id="UP001219957">
    <property type="component" value="Chromosome"/>
</dbReference>
<gene>
    <name evidence="2" type="ORF">OE059_03355</name>
</gene>
<accession>A0ABY8B5R9</accession>
<protein>
    <submittedName>
        <fullName evidence="2">Helix-turn-helix domain-containing protein</fullName>
    </submittedName>
</protein>
<organism evidence="2 3">
    <name type="scientific">Exiguobacterium profundum</name>
    <dbReference type="NCBI Taxonomy" id="307643"/>
    <lineage>
        <taxon>Bacteria</taxon>
        <taxon>Bacillati</taxon>
        <taxon>Bacillota</taxon>
        <taxon>Bacilli</taxon>
        <taxon>Bacillales</taxon>
        <taxon>Bacillales Family XII. Incertae Sedis</taxon>
        <taxon>Exiguobacterium</taxon>
    </lineage>
</organism>
<evidence type="ECO:0000313" key="3">
    <source>
        <dbReference type="Proteomes" id="UP001219957"/>
    </source>
</evidence>
<evidence type="ECO:0000313" key="2">
    <source>
        <dbReference type="EMBL" id="WED55909.1"/>
    </source>
</evidence>
<dbReference type="RefSeq" id="WP_168169861.1">
    <property type="nucleotide sequence ID" value="NZ_CAXPIM010000034.1"/>
</dbReference>
<dbReference type="EMBL" id="CP109617">
    <property type="protein sequence ID" value="WED55909.1"/>
    <property type="molecule type" value="Genomic_DNA"/>
</dbReference>
<dbReference type="InterPro" id="IPR041657">
    <property type="entry name" value="HTH_17"/>
</dbReference>
<dbReference type="Pfam" id="PF12728">
    <property type="entry name" value="HTH_17"/>
    <property type="match status" value="1"/>
</dbReference>